<organism evidence="10 11">
    <name type="scientific">Bacillus phage vB_BsuM-Goe3</name>
    <dbReference type="NCBI Taxonomy" id="1933063"/>
    <lineage>
        <taxon>Viruses</taxon>
        <taxon>Duplodnaviria</taxon>
        <taxon>Heunggongvirae</taxon>
        <taxon>Uroviricota</taxon>
        <taxon>Caudoviricetes</taxon>
        <taxon>Herelleviridae</taxon>
        <taxon>Bastillevirinae</taxon>
        <taxon>Grisebachstrassevirus</taxon>
        <taxon>Grisebachstrassevirus goe3</taxon>
    </lineage>
</organism>
<evidence type="ECO:0000256" key="1">
    <source>
        <dbReference type="ARBA" id="ARBA00001561"/>
    </source>
</evidence>
<comment type="catalytic activity">
    <reaction evidence="1">
        <text>Hydrolyzes the link between N-acetylmuramoyl residues and L-amino acid residues in certain cell-wall glycopeptides.</text>
        <dbReference type="EC" id="3.5.1.28"/>
    </reaction>
</comment>
<dbReference type="EMBL" id="KY368640">
    <property type="protein sequence ID" value="APZ82508.1"/>
    <property type="molecule type" value="Genomic_DNA"/>
</dbReference>
<keyword evidence="6" id="KW-0749">Sporulation</keyword>
<dbReference type="InterPro" id="IPR051206">
    <property type="entry name" value="NAMLAA_amidase_2"/>
</dbReference>
<dbReference type="GO" id="GO:0001897">
    <property type="term" value="P:symbiont-mediated cytolysis of host cell"/>
    <property type="evidence" value="ECO:0007669"/>
    <property type="project" value="UniProtKB-ARBA"/>
</dbReference>
<dbReference type="GO" id="GO:0042742">
    <property type="term" value="P:defense response to bacterium"/>
    <property type="evidence" value="ECO:0007669"/>
    <property type="project" value="UniProtKB-KW"/>
</dbReference>
<dbReference type="SMART" id="SM00644">
    <property type="entry name" value="Ami_2"/>
    <property type="match status" value="1"/>
</dbReference>
<evidence type="ECO:0000259" key="9">
    <source>
        <dbReference type="SMART" id="SM00644"/>
    </source>
</evidence>
<dbReference type="GO" id="GO:0008745">
    <property type="term" value="F:N-acetylmuramoyl-L-alanine amidase activity"/>
    <property type="evidence" value="ECO:0007669"/>
    <property type="project" value="UniProtKB-EC"/>
</dbReference>
<gene>
    <name evidence="10" type="ORF">Goe3_c04200</name>
</gene>
<dbReference type="InterPro" id="IPR022016">
    <property type="entry name" value="DUF3597"/>
</dbReference>
<evidence type="ECO:0000256" key="8">
    <source>
        <dbReference type="ARBA" id="ARBA00023316"/>
    </source>
</evidence>
<keyword evidence="8" id="KW-0961">Cell wall biogenesis/degradation</keyword>
<organismHost>
    <name type="scientific">Bacillus subtilis</name>
    <dbReference type="NCBI Taxonomy" id="1423"/>
</organismHost>
<dbReference type="GO" id="GO:0009253">
    <property type="term" value="P:peptidoglycan catabolic process"/>
    <property type="evidence" value="ECO:0007669"/>
    <property type="project" value="InterPro"/>
</dbReference>
<feature type="domain" description="N-acetylmuramoyl-L-alanine amidase" evidence="9">
    <location>
        <begin position="15"/>
        <end position="141"/>
    </location>
</feature>
<reference evidence="10" key="1">
    <citation type="journal article" date="2017" name="Viruses">
        <title>Characterization of Bacillus subtilis Viruses vB_BsuM-Goe2 and vB_BsuM-Goe3.</title>
        <authorList>
            <person name="Willms I.M."/>
            <person name="Hoppert M."/>
            <person name="Hertel R."/>
        </authorList>
    </citation>
    <scope>NUCLEOTIDE SEQUENCE [LARGE SCALE GENOMIC DNA]</scope>
</reference>
<keyword evidence="3" id="KW-0929">Antimicrobial</keyword>
<dbReference type="Proteomes" id="UP000221795">
    <property type="component" value="Segment"/>
</dbReference>
<dbReference type="PANTHER" id="PTHR30417:SF11">
    <property type="entry name" value="N-ACETYLMURAMOYL-L-ALANINE AMIDASE XLYA"/>
    <property type="match status" value="1"/>
</dbReference>
<keyword evidence="5" id="KW-0378">Hydrolase</keyword>
<evidence type="ECO:0000256" key="7">
    <source>
        <dbReference type="ARBA" id="ARBA00023287"/>
    </source>
</evidence>
<keyword evidence="4" id="KW-0081">Bacteriolytic enzyme</keyword>
<evidence type="ECO:0000313" key="10">
    <source>
        <dbReference type="EMBL" id="APZ82508.1"/>
    </source>
</evidence>
<dbReference type="Pfam" id="PF01510">
    <property type="entry name" value="Amidase_2"/>
    <property type="match status" value="1"/>
</dbReference>
<dbReference type="SUPFAM" id="SSF55846">
    <property type="entry name" value="N-acetylmuramoyl-L-alanine amidase-like"/>
    <property type="match status" value="1"/>
</dbReference>
<dbReference type="EC" id="3.5.1.28" evidence="2"/>
<evidence type="ECO:0000313" key="11">
    <source>
        <dbReference type="Proteomes" id="UP000221795"/>
    </source>
</evidence>
<dbReference type="InterPro" id="IPR002502">
    <property type="entry name" value="Amidase_domain"/>
</dbReference>
<dbReference type="GO" id="GO:0030435">
    <property type="term" value="P:sporulation resulting in formation of a cellular spore"/>
    <property type="evidence" value="ECO:0007669"/>
    <property type="project" value="UniProtKB-KW"/>
</dbReference>
<dbReference type="GO" id="GO:0030420">
    <property type="term" value="P:establishment of competence for transformation"/>
    <property type="evidence" value="ECO:0007669"/>
    <property type="project" value="UniProtKB-KW"/>
</dbReference>
<dbReference type="GO" id="GO:0071555">
    <property type="term" value="P:cell wall organization"/>
    <property type="evidence" value="ECO:0007669"/>
    <property type="project" value="UniProtKB-KW"/>
</dbReference>
<dbReference type="CDD" id="cd06583">
    <property type="entry name" value="PGRP"/>
    <property type="match status" value="1"/>
</dbReference>
<evidence type="ECO:0000256" key="3">
    <source>
        <dbReference type="ARBA" id="ARBA00022529"/>
    </source>
</evidence>
<evidence type="ECO:0000256" key="6">
    <source>
        <dbReference type="ARBA" id="ARBA00022969"/>
    </source>
</evidence>
<evidence type="ECO:0000256" key="4">
    <source>
        <dbReference type="ARBA" id="ARBA00022638"/>
    </source>
</evidence>
<dbReference type="InterPro" id="IPR036505">
    <property type="entry name" value="Amidase/PGRP_sf"/>
</dbReference>
<dbReference type="Pfam" id="PF12200">
    <property type="entry name" value="DUF3597"/>
    <property type="match status" value="1"/>
</dbReference>
<name>A0A217ER07_BPGO3</name>
<dbReference type="PANTHER" id="PTHR30417">
    <property type="entry name" value="N-ACETYLMURAMOYL-L-ALANINE AMIDASE AMID"/>
    <property type="match status" value="1"/>
</dbReference>
<dbReference type="GO" id="GO:0009254">
    <property type="term" value="P:peptidoglycan turnover"/>
    <property type="evidence" value="ECO:0007669"/>
    <property type="project" value="TreeGrafter"/>
</dbReference>
<evidence type="ECO:0000256" key="5">
    <source>
        <dbReference type="ARBA" id="ARBA00022801"/>
    </source>
</evidence>
<protein>
    <recommendedName>
        <fullName evidence="2">N-acetylmuramoyl-L-alanine amidase</fullName>
        <ecNumber evidence="2">3.5.1.28</ecNumber>
    </recommendedName>
</protein>
<keyword evidence="11" id="KW-1185">Reference proteome</keyword>
<keyword evidence="7" id="KW-0178">Competence</keyword>
<evidence type="ECO:0000256" key="2">
    <source>
        <dbReference type="ARBA" id="ARBA00011901"/>
    </source>
</evidence>
<proteinExistence type="predicted"/>
<sequence>MVKIKQDLVSVAIIARESNGYGNPKTYIVIHETANTNVGANAQSHANLQKNGNSRDASWHYTVDDKEAVQSFPDSVKCWHSGSSYNSNSIGIEICVNSDGNFKEAVKNAAELTKSLMNKYGIPKSHVITHREASGWKDCPHNLRSGAKGVTWDDFLRMLDGKASVTPAPAKSAPSKSSGSPDFNTNSVVDFLSSVGVDSSLTNRKKLANKYGISGYEGTAAQNSKLLDKLKADYKKSGSSKPSTKGDQKTNSIVEYLDSIGVDSSFANRKKLADKYGISGYTGTASQNTKLLDKMRSGAAPKPGSAKGDQKTTSLVDYLKSIGEDSSFANRSKLAAKYGVKNYEGTSSQNTQLLKKIRGR</sequence>
<dbReference type="Gene3D" id="3.40.80.10">
    <property type="entry name" value="Peptidoglycan recognition protein-like"/>
    <property type="match status" value="1"/>
</dbReference>
<dbReference type="SUPFAM" id="SSF158634">
    <property type="entry name" value="RPA2825-like"/>
    <property type="match status" value="3"/>
</dbReference>
<accession>A0A217ER07</accession>